<gene>
    <name evidence="4" type="primary">hflB</name>
    <name evidence="4" type="ORF">GKIL_1705</name>
</gene>
<dbReference type="Gene3D" id="3.40.50.300">
    <property type="entry name" value="P-loop containing nucleotide triphosphate hydrolases"/>
    <property type="match status" value="1"/>
</dbReference>
<dbReference type="Gene3D" id="1.10.8.60">
    <property type="match status" value="1"/>
</dbReference>
<dbReference type="eggNOG" id="COG0465">
    <property type="taxonomic scope" value="Bacteria"/>
</dbReference>
<keyword evidence="5" id="KW-1185">Reference proteome</keyword>
<dbReference type="KEGG" id="glj:GKIL_1705"/>
<dbReference type="SMART" id="SM00382">
    <property type="entry name" value="AAA"/>
    <property type="match status" value="1"/>
</dbReference>
<sequence length="520" mass="57363">MAEIHRSNPLPTPDELQRFEQAVAEGTAGYILIQGLLWSAYVAAILWGGTRLILGGLDLGLPYYTSTPLEEMLDVVGEVLAHTQLIVLEFQYATGLPWCVLGLLLIALRMFSSAHFRLRVAAEAFGEPTTPKAYLKPTLIILVTLGSIGAVLWLNCLPDAARIHGLIRTWEMARYSWRAAHPVAGISNPAQAVLFVANWAMILFWCRWLVGPLPLDYRRSRAREVKADRAWLRTIFLGAPVKFGLPRLRDFTFREVPGTGSAPEPVISTSSLGWEDLILPEPTLEHIRLTLEVLSDPDKQRLLPVPPRGMLLYGPPGTGKTQVARVIASVGNFNLYTIGTAEARGQFIGWGPARIRSIFEAARNNPPAILFIDEIDALAPNRTSFVDSGGMFADTVNELIQQMDGLSGERVFTIAATNHPERIDPAVLRRLGVDPATRLWAIEIPLPDYECRRKLLQHILKNQPLSADFDWTAIVRLSDGLSGDGLNSLCTQAGLNAIKQRRVALTTEDFFAALGHTCTS</sequence>
<dbReference type="GO" id="GO:0006508">
    <property type="term" value="P:proteolysis"/>
    <property type="evidence" value="ECO:0007669"/>
    <property type="project" value="UniProtKB-KW"/>
</dbReference>
<feature type="transmembrane region" description="Helical" evidence="2">
    <location>
        <begin position="28"/>
        <end position="49"/>
    </location>
</feature>
<dbReference type="GO" id="GO:0005524">
    <property type="term" value="F:ATP binding"/>
    <property type="evidence" value="ECO:0007669"/>
    <property type="project" value="UniProtKB-KW"/>
</dbReference>
<keyword evidence="4" id="KW-0378">Hydrolase</keyword>
<accession>U5QGA4</accession>
<evidence type="ECO:0000313" key="4">
    <source>
        <dbReference type="EMBL" id="AGY57951.1"/>
    </source>
</evidence>
<dbReference type="Proteomes" id="UP000017396">
    <property type="component" value="Chromosome"/>
</dbReference>
<dbReference type="PANTHER" id="PTHR23077">
    <property type="entry name" value="AAA-FAMILY ATPASE"/>
    <property type="match status" value="1"/>
</dbReference>
<dbReference type="HOGENOM" id="CLU_523516_0_0_3"/>
<keyword evidence="1" id="KW-0067">ATP-binding</keyword>
<dbReference type="PROSITE" id="PS00674">
    <property type="entry name" value="AAA"/>
    <property type="match status" value="1"/>
</dbReference>
<evidence type="ECO:0000256" key="1">
    <source>
        <dbReference type="RuleBase" id="RU003651"/>
    </source>
</evidence>
<dbReference type="STRING" id="1183438.GKIL_1705"/>
<dbReference type="InterPro" id="IPR003960">
    <property type="entry name" value="ATPase_AAA_CS"/>
</dbReference>
<comment type="similarity">
    <text evidence="1">Belongs to the AAA ATPase family.</text>
</comment>
<reference evidence="4 5" key="1">
    <citation type="journal article" date="2013" name="PLoS ONE">
        <title>Cultivation and Complete Genome Sequencing of Gloeobacter kilaueensis sp. nov., from a Lava Cave in Kilauea Caldera, Hawai'i.</title>
        <authorList>
            <person name="Saw J.H."/>
            <person name="Schatz M."/>
            <person name="Brown M.V."/>
            <person name="Kunkel D.D."/>
            <person name="Foster J.S."/>
            <person name="Shick H."/>
            <person name="Christensen S."/>
            <person name="Hou S."/>
            <person name="Wan X."/>
            <person name="Donachie S.P."/>
        </authorList>
    </citation>
    <scope>NUCLEOTIDE SEQUENCE [LARGE SCALE GENOMIC DNA]</scope>
    <source>
        <strain evidence="5">JS</strain>
    </source>
</reference>
<keyword evidence="4" id="KW-0645">Protease</keyword>
<keyword evidence="4" id="KW-0482">Metalloprotease</keyword>
<keyword evidence="2" id="KW-0812">Transmembrane</keyword>
<feature type="transmembrane region" description="Helical" evidence="2">
    <location>
        <begin position="133"/>
        <end position="154"/>
    </location>
</feature>
<feature type="transmembrane region" description="Helical" evidence="2">
    <location>
        <begin position="95"/>
        <end position="112"/>
    </location>
</feature>
<keyword evidence="2" id="KW-0472">Membrane</keyword>
<dbReference type="InterPro" id="IPR003593">
    <property type="entry name" value="AAA+_ATPase"/>
</dbReference>
<dbReference type="GO" id="GO:0016887">
    <property type="term" value="F:ATP hydrolysis activity"/>
    <property type="evidence" value="ECO:0007669"/>
    <property type="project" value="InterPro"/>
</dbReference>
<keyword evidence="1" id="KW-0547">Nucleotide-binding</keyword>
<dbReference type="OrthoDB" id="9806903at2"/>
<dbReference type="RefSeq" id="WP_023173070.1">
    <property type="nucleotide sequence ID" value="NC_022600.1"/>
</dbReference>
<dbReference type="GO" id="GO:0008237">
    <property type="term" value="F:metallopeptidase activity"/>
    <property type="evidence" value="ECO:0007669"/>
    <property type="project" value="UniProtKB-KW"/>
</dbReference>
<dbReference type="Pfam" id="PF00004">
    <property type="entry name" value="AAA"/>
    <property type="match status" value="1"/>
</dbReference>
<keyword evidence="2" id="KW-1133">Transmembrane helix</keyword>
<name>U5QGA4_GLOK1</name>
<evidence type="ECO:0000256" key="2">
    <source>
        <dbReference type="SAM" id="Phobius"/>
    </source>
</evidence>
<evidence type="ECO:0000313" key="5">
    <source>
        <dbReference type="Proteomes" id="UP000017396"/>
    </source>
</evidence>
<dbReference type="SUPFAM" id="SSF52540">
    <property type="entry name" value="P-loop containing nucleoside triphosphate hydrolases"/>
    <property type="match status" value="1"/>
</dbReference>
<protein>
    <submittedName>
        <fullName evidence="4">ATP-dependent metalloprotease FtsH</fullName>
    </submittedName>
</protein>
<feature type="domain" description="AAA+ ATPase" evidence="3">
    <location>
        <begin position="306"/>
        <end position="446"/>
    </location>
</feature>
<proteinExistence type="inferred from homology"/>
<dbReference type="InterPro" id="IPR050168">
    <property type="entry name" value="AAA_ATPase_domain"/>
</dbReference>
<dbReference type="InterPro" id="IPR003959">
    <property type="entry name" value="ATPase_AAA_core"/>
</dbReference>
<dbReference type="EMBL" id="CP003587">
    <property type="protein sequence ID" value="AGY57951.1"/>
    <property type="molecule type" value="Genomic_DNA"/>
</dbReference>
<evidence type="ECO:0000259" key="3">
    <source>
        <dbReference type="SMART" id="SM00382"/>
    </source>
</evidence>
<dbReference type="PANTHER" id="PTHR23077:SF198">
    <property type="entry name" value="ATP-DEPENDENT ZINC METALLOPROTEASE FTSH"/>
    <property type="match status" value="1"/>
</dbReference>
<dbReference type="AlphaFoldDB" id="U5QGA4"/>
<organism evidence="4 5">
    <name type="scientific">Gloeobacter kilaueensis (strain ATCC BAA-2537 / CCAP 1431/1 / ULC 316 / JS1)</name>
    <dbReference type="NCBI Taxonomy" id="1183438"/>
    <lineage>
        <taxon>Bacteria</taxon>
        <taxon>Bacillati</taxon>
        <taxon>Cyanobacteriota</taxon>
        <taxon>Cyanophyceae</taxon>
        <taxon>Gloeobacterales</taxon>
        <taxon>Gloeobacteraceae</taxon>
        <taxon>Gloeobacter</taxon>
    </lineage>
</organism>
<dbReference type="InterPro" id="IPR027417">
    <property type="entry name" value="P-loop_NTPase"/>
</dbReference>